<comment type="caution">
    <text evidence="10">The sequence shown here is derived from an EMBL/GenBank/DDBJ whole genome shotgun (WGS) entry which is preliminary data.</text>
</comment>
<dbReference type="GO" id="GO:0005874">
    <property type="term" value="C:microtubule"/>
    <property type="evidence" value="ECO:0007669"/>
    <property type="project" value="UniProtKB-KW"/>
</dbReference>
<keyword evidence="8" id="KW-0812">Transmembrane</keyword>
<feature type="compositionally biased region" description="Basic and acidic residues" evidence="7">
    <location>
        <begin position="344"/>
        <end position="353"/>
    </location>
</feature>
<keyword evidence="8" id="KW-1133">Transmembrane helix</keyword>
<dbReference type="PANTHER" id="PTHR46372">
    <property type="entry name" value="PROTEIN WVD2-LIKE 3"/>
    <property type="match status" value="1"/>
</dbReference>
<evidence type="ECO:0000256" key="8">
    <source>
        <dbReference type="SAM" id="Phobius"/>
    </source>
</evidence>
<feature type="non-terminal residue" evidence="10">
    <location>
        <position position="1"/>
    </location>
</feature>
<gene>
    <name evidence="10" type="ORF">Taro_023107</name>
</gene>
<evidence type="ECO:0000259" key="9">
    <source>
        <dbReference type="Pfam" id="PF06886"/>
    </source>
</evidence>
<dbReference type="InterPro" id="IPR027329">
    <property type="entry name" value="TPX2_C"/>
</dbReference>
<evidence type="ECO:0000256" key="4">
    <source>
        <dbReference type="ARBA" id="ARBA00022701"/>
    </source>
</evidence>
<feature type="coiled-coil region" evidence="6">
    <location>
        <begin position="475"/>
        <end position="517"/>
    </location>
</feature>
<protein>
    <recommendedName>
        <fullName evidence="9">TPX2 C-terminal domain-containing protein</fullName>
    </recommendedName>
</protein>
<keyword evidence="3" id="KW-0963">Cytoplasm</keyword>
<keyword evidence="6" id="KW-0175">Coiled coil</keyword>
<evidence type="ECO:0000313" key="10">
    <source>
        <dbReference type="EMBL" id="MQL90508.1"/>
    </source>
</evidence>
<sequence length="694" mass="75009">RGSTERNGRAPTSAAGASPANDRGEGGGGGRRLLNSVVAGEVVALVGLGALRRQVTALEERRCAHGAPAPNPYKLLLRTEGGGRGRREGRRRCLAGSAAEERADLRLGRRSCRWRGGPVRDPALPAPLSPVPSLILLYFLASFVLFCSMLLVCLVDLWGECQVCSIWSRVEAGVVPGRWLGSYSPRSLNRFSLVFWGADLTVSGVNVSLGGSSSSGTLTLQFWLMLCPHSIEFASSPGEKGLAMADMLTPFIQTQCLMGKEVLDMSTDEESDCVVICAADNHEPVNHLHDKECHAAKGLRVLVEKEYGGKEYGADHTSAHSDENDNHDLELHHIRTLNLDGSMPEEKTTRCEPQKTTNARRTVSSTKSTTRSPNNINGRSSCTVPQPFALATDKRASGGSRPVETDVDASDSGNKLGSTTNLHLNAVKKNQADNAKHLDEEDACSVTSSTTASIRASKFKLTVGTAPTFRCTQRAEKRREFYSKLEEKHQALEAERNQQEARSKEEKEAALKQLRKSMTFKATPMPSFYHEGPPPKVELKKDTGSNFWGTPTYHLCVSGSIVHHDCCLSSTADTTVVCFCLLWSSVILLCAAPPPTRAKSPKLGRRKSCGDVANRAQGVEKTQAASSRLNRHSLGSQKELGNKVPSSAKKGIVGKVEEGPKIVIESPKSTAQEVTEEEIVFAQKAEGNAGITVQ</sequence>
<evidence type="ECO:0000256" key="3">
    <source>
        <dbReference type="ARBA" id="ARBA00022490"/>
    </source>
</evidence>
<comment type="subcellular location">
    <subcellularLocation>
        <location evidence="1">Cytoplasm</location>
        <location evidence="1">Cytoskeleton</location>
    </subcellularLocation>
</comment>
<feature type="compositionally biased region" description="Low complexity" evidence="7">
    <location>
        <begin position="360"/>
        <end position="372"/>
    </location>
</feature>
<feature type="compositionally biased region" description="Polar residues" evidence="7">
    <location>
        <begin position="373"/>
        <end position="384"/>
    </location>
</feature>
<comment type="similarity">
    <text evidence="2">Belongs to the TPX2 family.</text>
</comment>
<dbReference type="Proteomes" id="UP000652761">
    <property type="component" value="Unassembled WGS sequence"/>
</dbReference>
<dbReference type="GO" id="GO:0000226">
    <property type="term" value="P:microtubule cytoskeleton organization"/>
    <property type="evidence" value="ECO:0007669"/>
    <property type="project" value="InterPro"/>
</dbReference>
<dbReference type="EMBL" id="NMUH01001248">
    <property type="protein sequence ID" value="MQL90508.1"/>
    <property type="molecule type" value="Genomic_DNA"/>
</dbReference>
<evidence type="ECO:0000256" key="7">
    <source>
        <dbReference type="SAM" id="MobiDB-lite"/>
    </source>
</evidence>
<feature type="domain" description="TPX2 C-terminal" evidence="9">
    <location>
        <begin position="468"/>
        <end position="537"/>
    </location>
</feature>
<evidence type="ECO:0000256" key="5">
    <source>
        <dbReference type="ARBA" id="ARBA00023212"/>
    </source>
</evidence>
<evidence type="ECO:0000256" key="2">
    <source>
        <dbReference type="ARBA" id="ARBA00005885"/>
    </source>
</evidence>
<keyword evidence="11" id="KW-1185">Reference proteome</keyword>
<keyword evidence="4" id="KW-0493">Microtubule</keyword>
<keyword evidence="8" id="KW-0472">Membrane</keyword>
<feature type="region of interest" description="Disordered" evidence="7">
    <location>
        <begin position="1"/>
        <end position="29"/>
    </location>
</feature>
<dbReference type="InterPro" id="IPR044806">
    <property type="entry name" value="WVD2/WDL1-4"/>
</dbReference>
<evidence type="ECO:0000313" key="11">
    <source>
        <dbReference type="Proteomes" id="UP000652761"/>
    </source>
</evidence>
<feature type="compositionally biased region" description="Polar residues" evidence="7">
    <location>
        <begin position="623"/>
        <end position="636"/>
    </location>
</feature>
<name>A0A843V3B0_COLES</name>
<proteinExistence type="inferred from homology"/>
<keyword evidence="5" id="KW-0206">Cytoskeleton</keyword>
<organism evidence="10 11">
    <name type="scientific">Colocasia esculenta</name>
    <name type="common">Wild taro</name>
    <name type="synonym">Arum esculentum</name>
    <dbReference type="NCBI Taxonomy" id="4460"/>
    <lineage>
        <taxon>Eukaryota</taxon>
        <taxon>Viridiplantae</taxon>
        <taxon>Streptophyta</taxon>
        <taxon>Embryophyta</taxon>
        <taxon>Tracheophyta</taxon>
        <taxon>Spermatophyta</taxon>
        <taxon>Magnoliopsida</taxon>
        <taxon>Liliopsida</taxon>
        <taxon>Araceae</taxon>
        <taxon>Aroideae</taxon>
        <taxon>Colocasieae</taxon>
        <taxon>Colocasia</taxon>
    </lineage>
</organism>
<feature type="region of interest" description="Disordered" evidence="7">
    <location>
        <begin position="620"/>
        <end position="644"/>
    </location>
</feature>
<dbReference type="Pfam" id="PF06886">
    <property type="entry name" value="TPX2"/>
    <property type="match status" value="1"/>
</dbReference>
<dbReference type="AlphaFoldDB" id="A0A843V3B0"/>
<dbReference type="OrthoDB" id="1925970at2759"/>
<reference evidence="10" key="1">
    <citation type="submission" date="2017-07" db="EMBL/GenBank/DDBJ databases">
        <title>Taro Niue Genome Assembly and Annotation.</title>
        <authorList>
            <person name="Atibalentja N."/>
            <person name="Keating K."/>
            <person name="Fields C.J."/>
        </authorList>
    </citation>
    <scope>NUCLEOTIDE SEQUENCE</scope>
    <source>
        <strain evidence="10">Niue_2</strain>
        <tissue evidence="10">Leaf</tissue>
    </source>
</reference>
<dbReference type="GO" id="GO:0008017">
    <property type="term" value="F:microtubule binding"/>
    <property type="evidence" value="ECO:0007669"/>
    <property type="project" value="InterPro"/>
</dbReference>
<dbReference type="PANTHER" id="PTHR46372:SF2">
    <property type="entry name" value="PROTEIN WVD2-LIKE 3"/>
    <property type="match status" value="1"/>
</dbReference>
<accession>A0A843V3B0</accession>
<evidence type="ECO:0000256" key="6">
    <source>
        <dbReference type="SAM" id="Coils"/>
    </source>
</evidence>
<feature type="transmembrane region" description="Helical" evidence="8">
    <location>
        <begin position="135"/>
        <end position="159"/>
    </location>
</feature>
<feature type="region of interest" description="Disordered" evidence="7">
    <location>
        <begin position="343"/>
        <end position="419"/>
    </location>
</feature>
<evidence type="ECO:0000256" key="1">
    <source>
        <dbReference type="ARBA" id="ARBA00004245"/>
    </source>
</evidence>